<sequence>MGVRTTASFYRRGIPDNYKGFGIFASANYTIFQPNTPANFSSLKSRFKNILYL</sequence>
<organism evidence="1">
    <name type="scientific">viral metagenome</name>
    <dbReference type="NCBI Taxonomy" id="1070528"/>
    <lineage>
        <taxon>unclassified sequences</taxon>
        <taxon>metagenomes</taxon>
        <taxon>organismal metagenomes</taxon>
    </lineage>
</organism>
<proteinExistence type="predicted"/>
<evidence type="ECO:0000313" key="1">
    <source>
        <dbReference type="EMBL" id="QHT95755.1"/>
    </source>
</evidence>
<name>A0A6C0ITC1_9ZZZZ</name>
<protein>
    <submittedName>
        <fullName evidence="1">Uncharacterized protein</fullName>
    </submittedName>
</protein>
<reference evidence="1" key="1">
    <citation type="journal article" date="2020" name="Nature">
        <title>Giant virus diversity and host interactions through global metagenomics.</title>
        <authorList>
            <person name="Schulz F."/>
            <person name="Roux S."/>
            <person name="Paez-Espino D."/>
            <person name="Jungbluth S."/>
            <person name="Walsh D.A."/>
            <person name="Denef V.J."/>
            <person name="McMahon K.D."/>
            <person name="Konstantinidis K.T."/>
            <person name="Eloe-Fadrosh E.A."/>
            <person name="Kyrpides N.C."/>
            <person name="Woyke T."/>
        </authorList>
    </citation>
    <scope>NUCLEOTIDE SEQUENCE</scope>
    <source>
        <strain evidence="1">GVMAG-M-3300024301-20</strain>
    </source>
</reference>
<dbReference type="EMBL" id="MN740245">
    <property type="protein sequence ID" value="QHT95755.1"/>
    <property type="molecule type" value="Genomic_DNA"/>
</dbReference>
<accession>A0A6C0ITC1</accession>
<dbReference type="AlphaFoldDB" id="A0A6C0ITC1"/>